<dbReference type="eggNOG" id="COG4728">
    <property type="taxonomic scope" value="Bacteria"/>
</dbReference>
<reference evidence="2 3" key="1">
    <citation type="journal article" date="2013" name="Proc. Natl. Acad. Sci. U.S.A.">
        <title>Candidate phylum TM6 genome recovered from a hospital sink biofilm provides genomic insights into this uncultivated phylum.</title>
        <authorList>
            <person name="McLean J.S."/>
            <person name="Lombardo M.J."/>
            <person name="Badger J.H."/>
            <person name="Edlund A."/>
            <person name="Novotny M."/>
            <person name="Yee-Greenbaum J."/>
            <person name="Vyahhi N."/>
            <person name="Hall A.P."/>
            <person name="Yang Y."/>
            <person name="Dupont C.L."/>
            <person name="Ziegler M.G."/>
            <person name="Chitsaz H."/>
            <person name="Allen A.E."/>
            <person name="Yooseph S."/>
            <person name="Tesler G."/>
            <person name="Pevzner P.A."/>
            <person name="Friedman R.M."/>
            <person name="Nealson K.H."/>
            <person name="Venter J.C."/>
            <person name="Lasken R.S."/>
        </authorList>
    </citation>
    <scope>NUCLEOTIDE SEQUENCE [LARGE SCALE GENOMIC DNA]</scope>
    <source>
        <strain evidence="2 3">TM6SC1</strain>
    </source>
</reference>
<gene>
    <name evidence="2" type="ORF">J120_02250</name>
</gene>
<comment type="caution">
    <text evidence="2">The sequence shown here is derived from an EMBL/GenBank/DDBJ whole genome shotgun (WGS) entry which is preliminary data.</text>
</comment>
<dbReference type="STRING" id="1306947.J120_02250"/>
<feature type="domain" description="DUF1653" evidence="1">
    <location>
        <begin position="9"/>
        <end position="68"/>
    </location>
</feature>
<dbReference type="InterPro" id="IPR023387">
    <property type="entry name" value="DUF1653-like_dom"/>
</dbReference>
<protein>
    <recommendedName>
        <fullName evidence="1">DUF1653 domain-containing protein</fullName>
    </recommendedName>
</protein>
<dbReference type="EMBL" id="ARQD01000002">
    <property type="protein sequence ID" value="KIX85143.1"/>
    <property type="molecule type" value="Genomic_DNA"/>
</dbReference>
<name>A0A0D2JLB7_9BACT</name>
<dbReference type="Gene3D" id="2.30.30.320">
    <property type="entry name" value="DUF1653-like domain"/>
    <property type="match status" value="1"/>
</dbReference>
<accession>A0A0D2JLB7</accession>
<evidence type="ECO:0000259" key="1">
    <source>
        <dbReference type="Pfam" id="PF07866"/>
    </source>
</evidence>
<proteinExistence type="predicted"/>
<evidence type="ECO:0000313" key="3">
    <source>
        <dbReference type="Proteomes" id="UP000032214"/>
    </source>
</evidence>
<dbReference type="InterPro" id="IPR037135">
    <property type="entry name" value="DUF1653-like_dom_sf"/>
</dbReference>
<dbReference type="Pfam" id="PF07866">
    <property type="entry name" value="DUF1653"/>
    <property type="match status" value="1"/>
</dbReference>
<organism evidence="2 3">
    <name type="scientific">candidate division TM6 bacterium JCVI TM6SC1</name>
    <dbReference type="NCBI Taxonomy" id="1306947"/>
    <lineage>
        <taxon>Bacteria</taxon>
        <taxon>Candidatus Babelota</taxon>
        <taxon>Vermiphilus</taxon>
    </lineage>
</organism>
<dbReference type="AlphaFoldDB" id="A0A0D2JLB7"/>
<dbReference type="Proteomes" id="UP000032214">
    <property type="component" value="Unassembled WGS sequence"/>
</dbReference>
<sequence length="84" mass="9667">MEPIVVGALYQHYKGNYYYVRALGTYESCQTPVVIYQAIDDQRIWVRPLAEFQEYVNIDGSNQPRFAKVAVDIPSTSQKISHII</sequence>
<keyword evidence="3" id="KW-1185">Reference proteome</keyword>
<evidence type="ECO:0000313" key="2">
    <source>
        <dbReference type="EMBL" id="KIX85143.1"/>
    </source>
</evidence>